<dbReference type="InterPro" id="IPR018193">
    <property type="entry name" value="Glyc_kinase_flavodox-like_fold"/>
</dbReference>
<sequence>MKFVLAPDSFKGGRSAIEVATAMKTGLSKVFPDAEYDLVPMADGGEGTVQSLVDATHGEIINVSVTGPLGNQVIARYGMLGDGTTAAIEMAQASGIQYVDDTTHNPMITTTYGTGEMILDALDHGAKEIILGIGGSATNDGGAGMAQAIGVHLRDIEGNELEYGGGQLDKLATIDTREIDPRIPKTKILIASDVTNPLVGETGSSAVFGPQKGATPEMVKILDANLAHYAAVIKHELNKDLAEAPGAGAAGGLGAGLMAFTNSQMEKGVDIVIEYTHLKERAKDADFVFTGEGGIDSQTQYGKTPFGVALATKSVAPKAPVIVLSGNIGDGLNVLYRPDAIDAIFPTATAAKSLEKAIADAASDIEMVSENIGRLIAAMQRK</sequence>
<dbReference type="Gene3D" id="3.90.1510.10">
    <property type="entry name" value="Glycerate kinase, domain 2"/>
    <property type="match status" value="1"/>
</dbReference>
<dbReference type="Gene3D" id="3.40.50.10350">
    <property type="entry name" value="Glycerate kinase, domain 1"/>
    <property type="match status" value="1"/>
</dbReference>
<evidence type="ECO:0000256" key="3">
    <source>
        <dbReference type="ARBA" id="ARBA00022777"/>
    </source>
</evidence>
<keyword evidence="3 4" id="KW-0418">Kinase</keyword>
<gene>
    <name evidence="5" type="ORF">FC91_GL001766</name>
</gene>
<comment type="caution">
    <text evidence="5">The sequence shown here is derived from an EMBL/GenBank/DDBJ whole genome shotgun (WGS) entry which is preliminary data.</text>
</comment>
<dbReference type="SUPFAM" id="SSF110738">
    <property type="entry name" value="Glycerate kinase I"/>
    <property type="match status" value="1"/>
</dbReference>
<name>A0A0R1XDR2_9LACO</name>
<dbReference type="PANTHER" id="PTHR21599:SF0">
    <property type="entry name" value="GLYCERATE KINASE"/>
    <property type="match status" value="1"/>
</dbReference>
<evidence type="ECO:0000256" key="4">
    <source>
        <dbReference type="PIRNR" id="PIRNR006078"/>
    </source>
</evidence>
<evidence type="ECO:0000256" key="1">
    <source>
        <dbReference type="ARBA" id="ARBA00006284"/>
    </source>
</evidence>
<dbReference type="GO" id="GO:0008887">
    <property type="term" value="F:glycerate kinase activity"/>
    <property type="evidence" value="ECO:0007669"/>
    <property type="project" value="UniProtKB-UniRule"/>
</dbReference>
<dbReference type="Proteomes" id="UP000050949">
    <property type="component" value="Unassembled WGS sequence"/>
</dbReference>
<dbReference type="GO" id="GO:0031388">
    <property type="term" value="P:organic acid phosphorylation"/>
    <property type="evidence" value="ECO:0007669"/>
    <property type="project" value="UniProtKB-UniRule"/>
</dbReference>
<accession>A0A0R1XDR2</accession>
<evidence type="ECO:0000256" key="2">
    <source>
        <dbReference type="ARBA" id="ARBA00022679"/>
    </source>
</evidence>
<dbReference type="NCBIfam" id="TIGR00045">
    <property type="entry name" value="glycerate kinase"/>
    <property type="match status" value="1"/>
</dbReference>
<evidence type="ECO:0000313" key="6">
    <source>
        <dbReference type="Proteomes" id="UP000050949"/>
    </source>
</evidence>
<dbReference type="OrthoDB" id="9774290at2"/>
<dbReference type="RefSeq" id="WP_027827467.1">
    <property type="nucleotide sequence ID" value="NZ_AUEH01000001.1"/>
</dbReference>
<dbReference type="eggNOG" id="COG1929">
    <property type="taxonomic scope" value="Bacteria"/>
</dbReference>
<dbReference type="Pfam" id="PF02595">
    <property type="entry name" value="Gly_kinase"/>
    <property type="match status" value="1"/>
</dbReference>
<dbReference type="EMBL" id="AZFW01000032">
    <property type="protein sequence ID" value="KRM28303.1"/>
    <property type="molecule type" value="Genomic_DNA"/>
</dbReference>
<comment type="similarity">
    <text evidence="1 4">Belongs to the glycerate kinase type-1 family.</text>
</comment>
<dbReference type="PANTHER" id="PTHR21599">
    <property type="entry name" value="GLYCERATE KINASE"/>
    <property type="match status" value="1"/>
</dbReference>
<keyword evidence="2 4" id="KW-0808">Transferase</keyword>
<dbReference type="PATRIC" id="fig|1122147.4.peg.1834"/>
<dbReference type="PIRSF" id="PIRSF006078">
    <property type="entry name" value="GlxK"/>
    <property type="match status" value="1"/>
</dbReference>
<reference evidence="5 6" key="1">
    <citation type="journal article" date="2015" name="Genome Announc.">
        <title>Expanding the biotechnology potential of lactobacilli through comparative genomics of 213 strains and associated genera.</title>
        <authorList>
            <person name="Sun Z."/>
            <person name="Harris H.M."/>
            <person name="McCann A."/>
            <person name="Guo C."/>
            <person name="Argimon S."/>
            <person name="Zhang W."/>
            <person name="Yang X."/>
            <person name="Jeffery I.B."/>
            <person name="Cooney J.C."/>
            <person name="Kagawa T.F."/>
            <person name="Liu W."/>
            <person name="Song Y."/>
            <person name="Salvetti E."/>
            <person name="Wrobel A."/>
            <person name="Rasinkangas P."/>
            <person name="Parkhill J."/>
            <person name="Rea M.C."/>
            <person name="O'Sullivan O."/>
            <person name="Ritari J."/>
            <person name="Douillard F.P."/>
            <person name="Paul Ross R."/>
            <person name="Yang R."/>
            <person name="Briner A.E."/>
            <person name="Felis G.E."/>
            <person name="de Vos W.M."/>
            <person name="Barrangou R."/>
            <person name="Klaenhammer T.R."/>
            <person name="Caufield P.W."/>
            <person name="Cui Y."/>
            <person name="Zhang H."/>
            <person name="O'Toole P.W."/>
        </authorList>
    </citation>
    <scope>NUCLEOTIDE SEQUENCE [LARGE SCALE GENOMIC DNA]</scope>
    <source>
        <strain evidence="5 6">DSM 16991</strain>
    </source>
</reference>
<dbReference type="InterPro" id="IPR004381">
    <property type="entry name" value="Glycerate_kinase"/>
</dbReference>
<evidence type="ECO:0000313" key="5">
    <source>
        <dbReference type="EMBL" id="KRM28303.1"/>
    </source>
</evidence>
<dbReference type="AlphaFoldDB" id="A0A0R1XDR2"/>
<dbReference type="InterPro" id="IPR036129">
    <property type="entry name" value="Glycerate_kinase_sf"/>
</dbReference>
<organism evidence="5 6">
    <name type="scientific">Schleiferilactobacillus harbinensis DSM 16991</name>
    <dbReference type="NCBI Taxonomy" id="1122147"/>
    <lineage>
        <taxon>Bacteria</taxon>
        <taxon>Bacillati</taxon>
        <taxon>Bacillota</taxon>
        <taxon>Bacilli</taxon>
        <taxon>Lactobacillales</taxon>
        <taxon>Lactobacillaceae</taxon>
        <taxon>Schleiferilactobacillus</taxon>
    </lineage>
</organism>
<proteinExistence type="inferred from homology"/>
<protein>
    <submittedName>
        <fullName evidence="5">Glycerate kinase</fullName>
    </submittedName>
</protein>
<dbReference type="InterPro" id="IPR018197">
    <property type="entry name" value="Glycerate_kinase_RE-like"/>
</dbReference>